<evidence type="ECO:0000313" key="11">
    <source>
        <dbReference type="Proteomes" id="UP000019262"/>
    </source>
</evidence>
<keyword evidence="8" id="KW-0812">Transmembrane</keyword>
<dbReference type="PATRIC" id="fig|1313293.3.peg.392"/>
<dbReference type="InterPro" id="IPR003760">
    <property type="entry name" value="PnrA-like"/>
</dbReference>
<evidence type="ECO:0000313" key="10">
    <source>
        <dbReference type="EMBL" id="AHH08352.1"/>
    </source>
</evidence>
<organism evidence="10 11">
    <name type="scientific">Borrelia anserina BA2</name>
    <dbReference type="NCBI Taxonomy" id="1313293"/>
    <lineage>
        <taxon>Bacteria</taxon>
        <taxon>Pseudomonadati</taxon>
        <taxon>Spirochaetota</taxon>
        <taxon>Spirochaetia</taxon>
        <taxon>Spirochaetales</taxon>
        <taxon>Borreliaceae</taxon>
        <taxon>Borrelia</taxon>
    </lineage>
</organism>
<keyword evidence="5 8" id="KW-0472">Membrane</keyword>
<evidence type="ECO:0000256" key="7">
    <source>
        <dbReference type="ARBA" id="ARBA00023288"/>
    </source>
</evidence>
<dbReference type="Proteomes" id="UP000019262">
    <property type="component" value="Chromosome"/>
</dbReference>
<keyword evidence="4" id="KW-0732">Signal</keyword>
<feature type="transmembrane region" description="Helical" evidence="8">
    <location>
        <begin position="6"/>
        <end position="26"/>
    </location>
</feature>
<keyword evidence="2" id="KW-0813">Transport</keyword>
<dbReference type="PANTHER" id="PTHR34296">
    <property type="entry name" value="TRANSCRIPTIONAL ACTIVATOR PROTEIN MED"/>
    <property type="match status" value="1"/>
</dbReference>
<dbReference type="Pfam" id="PF02608">
    <property type="entry name" value="Bmp"/>
    <property type="match status" value="1"/>
</dbReference>
<keyword evidence="7" id="KW-0449">Lipoprotein</keyword>
<evidence type="ECO:0000259" key="9">
    <source>
        <dbReference type="Pfam" id="PF02608"/>
    </source>
</evidence>
<evidence type="ECO:0000256" key="5">
    <source>
        <dbReference type="ARBA" id="ARBA00023136"/>
    </source>
</evidence>
<dbReference type="Gene3D" id="3.40.50.2300">
    <property type="match status" value="2"/>
</dbReference>
<evidence type="ECO:0000256" key="2">
    <source>
        <dbReference type="ARBA" id="ARBA00022448"/>
    </source>
</evidence>
<keyword evidence="3" id="KW-1003">Cell membrane</keyword>
<dbReference type="AlphaFoldDB" id="W5SN88"/>
<evidence type="ECO:0000256" key="1">
    <source>
        <dbReference type="ARBA" id="ARBA00004236"/>
    </source>
</evidence>
<keyword evidence="6" id="KW-0564">Palmitate</keyword>
<evidence type="ECO:0000256" key="8">
    <source>
        <dbReference type="SAM" id="Phobius"/>
    </source>
</evidence>
<dbReference type="CDD" id="cd06354">
    <property type="entry name" value="PBP1_PrnA-like"/>
    <property type="match status" value="1"/>
</dbReference>
<dbReference type="eggNOG" id="COG1744">
    <property type="taxonomic scope" value="Bacteria"/>
</dbReference>
<feature type="domain" description="ABC transporter substrate-binding protein PnrA-like" evidence="9">
    <location>
        <begin position="64"/>
        <end position="376"/>
    </location>
</feature>
<accession>W5SN88</accession>
<sequence length="387" mass="43256">MTGCFFLLIVCLDIFILKFKNVCICFMRRGWSVLKNLCFMILFGFLFVSCFSSGESSSVIDKQVVMGVVAQSNFDDEGYLQSAFESAVKIRNEFGIKLVPKVLTPYPVEGKRLMTSDEVLAEDVYSLQKDGANLIWFISARFSDSAVRFSHENPNIYYGIIDPFNYNNVLIPKNFLAINFKSEEGAFLAGYLAAKMSKRNRIGFVTGVNVGYVERFLVGFRAGAFYANPKTRVILKRILDEMSKDNGRFVAERMYIDDGVDVIFPVMGPASLGVFDAAKRLGDGYYVVGVNRDQSYLAPGNVITSVIKDVGKVIYNFSLDVIKIRAFHGGRIIEMGIKDGVVDVVKDPSIIGNNLFDALTKIQTEIVNGTLIIPSTEYELDLLRTRL</sequence>
<evidence type="ECO:0000256" key="6">
    <source>
        <dbReference type="ARBA" id="ARBA00023139"/>
    </source>
</evidence>
<comment type="subcellular location">
    <subcellularLocation>
        <location evidence="1">Cell membrane</location>
    </subcellularLocation>
</comment>
<evidence type="ECO:0000256" key="4">
    <source>
        <dbReference type="ARBA" id="ARBA00022729"/>
    </source>
</evidence>
<protein>
    <submittedName>
        <fullName evidence="10">Basic membrane protein C</fullName>
    </submittedName>
</protein>
<gene>
    <name evidence="10" type="ORF">BAN_0077100</name>
</gene>
<keyword evidence="8" id="KW-1133">Transmembrane helix</keyword>
<feature type="transmembrane region" description="Helical" evidence="8">
    <location>
        <begin position="33"/>
        <end position="54"/>
    </location>
</feature>
<dbReference type="GO" id="GO:0005886">
    <property type="term" value="C:plasma membrane"/>
    <property type="evidence" value="ECO:0007669"/>
    <property type="project" value="UniProtKB-SubCell"/>
</dbReference>
<evidence type="ECO:0000256" key="3">
    <source>
        <dbReference type="ARBA" id="ARBA00022475"/>
    </source>
</evidence>
<reference evidence="10 11" key="1">
    <citation type="submission" date="2013-04" db="EMBL/GenBank/DDBJ databases">
        <title>Comparative Genomics of Relapsing Fever Spirochetes.</title>
        <authorList>
            <person name="Schwan T.G."/>
            <person name="Raffel S.J."/>
            <person name="Porcella S.F."/>
            <person name="Martens C.A."/>
            <person name="Bruno D.P."/>
            <person name="Rickefs S.M."/>
            <person name="Barbian K.B."/>
        </authorList>
    </citation>
    <scope>NUCLEOTIDE SEQUENCE [LARGE SCALE GENOMIC DNA]</scope>
    <source>
        <strain evidence="10 11">BA2</strain>
    </source>
</reference>
<dbReference type="PANTHER" id="PTHR34296:SF2">
    <property type="entry name" value="ABC TRANSPORTER GUANOSINE-BINDING PROTEIN NUPN"/>
    <property type="match status" value="1"/>
</dbReference>
<proteinExistence type="predicted"/>
<dbReference type="EMBL" id="CP005829">
    <property type="protein sequence ID" value="AHH08352.1"/>
    <property type="molecule type" value="Genomic_DNA"/>
</dbReference>
<dbReference type="InterPro" id="IPR050957">
    <property type="entry name" value="BMP_lipoprotein"/>
</dbReference>
<dbReference type="HOGENOM" id="CLU_038813_0_2_12"/>
<name>W5SN88_BORAN</name>